<organism evidence="2 3">
    <name type="scientific">Promicromonospora sukumoe</name>
    <dbReference type="NCBI Taxonomy" id="88382"/>
    <lineage>
        <taxon>Bacteria</taxon>
        <taxon>Bacillati</taxon>
        <taxon>Actinomycetota</taxon>
        <taxon>Actinomycetes</taxon>
        <taxon>Micrococcales</taxon>
        <taxon>Promicromonosporaceae</taxon>
        <taxon>Promicromonospora</taxon>
    </lineage>
</organism>
<sequence length="267" mass="28724">MKWLQVRLDLEVSMRPGSKSPLALAEKAADGSRLPSLSLAEVAGSLGLGTSLLVGRFRVGVASGCWWWSDEVYAMHDWKPHEVQPSLDALRSRKHPDDRARVVRTVTDALRAGRPFACAHRIVDTSSRTRSVVVIGQGRRCVEDGSLEVAGYVLDVTPVQEEALHRRTQGSVDRAFVSQAVIEQAKGIVVAVRGVADDVAERALRDVATATGISLQAAAEQVVEALRTDTGTPGVSGAALTRVLDAVVPVGRPRRHDALLTRRTMAS</sequence>
<dbReference type="SMART" id="SM01012">
    <property type="entry name" value="ANTAR"/>
    <property type="match status" value="1"/>
</dbReference>
<dbReference type="Gene3D" id="1.10.10.10">
    <property type="entry name" value="Winged helix-like DNA-binding domain superfamily/Winged helix DNA-binding domain"/>
    <property type="match status" value="1"/>
</dbReference>
<dbReference type="Pfam" id="PF03861">
    <property type="entry name" value="ANTAR"/>
    <property type="match status" value="1"/>
</dbReference>
<dbReference type="SUPFAM" id="SSF55785">
    <property type="entry name" value="PYP-like sensor domain (PAS domain)"/>
    <property type="match status" value="1"/>
</dbReference>
<feature type="domain" description="ANTAR" evidence="1">
    <location>
        <begin position="161"/>
        <end position="223"/>
    </location>
</feature>
<name>A0A7W3J7V0_9MICO</name>
<dbReference type="Gene3D" id="3.30.450.20">
    <property type="entry name" value="PAS domain"/>
    <property type="match status" value="1"/>
</dbReference>
<reference evidence="2 3" key="1">
    <citation type="submission" date="2020-07" db="EMBL/GenBank/DDBJ databases">
        <title>Sequencing the genomes of 1000 actinobacteria strains.</title>
        <authorList>
            <person name="Klenk H.-P."/>
        </authorList>
    </citation>
    <scope>NUCLEOTIDE SEQUENCE [LARGE SCALE GENOMIC DNA]</scope>
    <source>
        <strain evidence="2 3">DSM 44121</strain>
    </source>
</reference>
<dbReference type="RefSeq" id="WP_246402408.1">
    <property type="nucleotide sequence ID" value="NZ_BAAATF010000006.1"/>
</dbReference>
<dbReference type="InterPro" id="IPR005561">
    <property type="entry name" value="ANTAR"/>
</dbReference>
<dbReference type="InterPro" id="IPR035965">
    <property type="entry name" value="PAS-like_dom_sf"/>
</dbReference>
<dbReference type="GO" id="GO:0003723">
    <property type="term" value="F:RNA binding"/>
    <property type="evidence" value="ECO:0007669"/>
    <property type="project" value="InterPro"/>
</dbReference>
<dbReference type="PROSITE" id="PS50921">
    <property type="entry name" value="ANTAR"/>
    <property type="match status" value="1"/>
</dbReference>
<dbReference type="Pfam" id="PF08447">
    <property type="entry name" value="PAS_3"/>
    <property type="match status" value="1"/>
</dbReference>
<evidence type="ECO:0000313" key="3">
    <source>
        <dbReference type="Proteomes" id="UP000540568"/>
    </source>
</evidence>
<dbReference type="EMBL" id="JACGWV010000001">
    <property type="protein sequence ID" value="MBA8807903.1"/>
    <property type="molecule type" value="Genomic_DNA"/>
</dbReference>
<evidence type="ECO:0000259" key="1">
    <source>
        <dbReference type="PROSITE" id="PS50921"/>
    </source>
</evidence>
<dbReference type="InterPro" id="IPR036388">
    <property type="entry name" value="WH-like_DNA-bd_sf"/>
</dbReference>
<dbReference type="InterPro" id="IPR013655">
    <property type="entry name" value="PAS_fold_3"/>
</dbReference>
<evidence type="ECO:0000313" key="2">
    <source>
        <dbReference type="EMBL" id="MBA8807903.1"/>
    </source>
</evidence>
<gene>
    <name evidence="2" type="ORF">FHX71_001845</name>
</gene>
<dbReference type="Proteomes" id="UP000540568">
    <property type="component" value="Unassembled WGS sequence"/>
</dbReference>
<dbReference type="AlphaFoldDB" id="A0A7W3J7V0"/>
<accession>A0A7W3J7V0</accession>
<comment type="caution">
    <text evidence="2">The sequence shown here is derived from an EMBL/GenBank/DDBJ whole genome shotgun (WGS) entry which is preliminary data.</text>
</comment>
<proteinExistence type="predicted"/>
<protein>
    <recommendedName>
        <fullName evidence="1">ANTAR domain-containing protein</fullName>
    </recommendedName>
</protein>
<keyword evidence="3" id="KW-1185">Reference proteome</keyword>